<evidence type="ECO:0000256" key="1">
    <source>
        <dbReference type="ARBA" id="ARBA00004651"/>
    </source>
</evidence>
<dbReference type="AlphaFoldDB" id="A0A3S9W6P8"/>
<dbReference type="GO" id="GO:0055085">
    <property type="term" value="P:transmembrane transport"/>
    <property type="evidence" value="ECO:0007669"/>
    <property type="project" value="InterPro"/>
</dbReference>
<name>A0A3S9W6P8_9MICO</name>
<evidence type="ECO:0000313" key="9">
    <source>
        <dbReference type="EMBL" id="AZS35715.1"/>
    </source>
</evidence>
<gene>
    <name evidence="9" type="primary">gsiD_2</name>
    <name evidence="9" type="ORF">CVS47_00312</name>
</gene>
<dbReference type="InterPro" id="IPR050366">
    <property type="entry name" value="BP-dependent_transpt_permease"/>
</dbReference>
<feature type="transmembrane region" description="Helical" evidence="7">
    <location>
        <begin position="94"/>
        <end position="117"/>
    </location>
</feature>
<keyword evidence="2 7" id="KW-0813">Transport</keyword>
<dbReference type="InterPro" id="IPR035906">
    <property type="entry name" value="MetI-like_sf"/>
</dbReference>
<feature type="transmembrane region" description="Helical" evidence="7">
    <location>
        <begin position="129"/>
        <end position="149"/>
    </location>
</feature>
<dbReference type="PANTHER" id="PTHR43386">
    <property type="entry name" value="OLIGOPEPTIDE TRANSPORT SYSTEM PERMEASE PROTEIN APPC"/>
    <property type="match status" value="1"/>
</dbReference>
<keyword evidence="5 7" id="KW-1133">Transmembrane helix</keyword>
<reference evidence="9 10" key="1">
    <citation type="submission" date="2018-08" db="EMBL/GenBank/DDBJ databases">
        <title>Microbacterium lemovicicum sp. nov., a bacterium isolated from a natural uranium-rich soil.</title>
        <authorList>
            <person name="ORTET P."/>
        </authorList>
    </citation>
    <scope>NUCLEOTIDE SEQUENCE [LARGE SCALE GENOMIC DNA]</scope>
    <source>
        <strain evidence="9 10">Viu22</strain>
    </source>
</reference>
<keyword evidence="6 7" id="KW-0472">Membrane</keyword>
<dbReference type="OrthoDB" id="9812701at2"/>
<evidence type="ECO:0000256" key="6">
    <source>
        <dbReference type="ARBA" id="ARBA00023136"/>
    </source>
</evidence>
<dbReference type="EMBL" id="CP031423">
    <property type="protein sequence ID" value="AZS35715.1"/>
    <property type="molecule type" value="Genomic_DNA"/>
</dbReference>
<accession>A0A3S9W6P8</accession>
<evidence type="ECO:0000256" key="4">
    <source>
        <dbReference type="ARBA" id="ARBA00022692"/>
    </source>
</evidence>
<dbReference type="GO" id="GO:0005886">
    <property type="term" value="C:plasma membrane"/>
    <property type="evidence" value="ECO:0007669"/>
    <property type="project" value="UniProtKB-SubCell"/>
</dbReference>
<dbReference type="KEGG" id="mlv:CVS47_00312"/>
<dbReference type="SUPFAM" id="SSF161098">
    <property type="entry name" value="MetI-like"/>
    <property type="match status" value="1"/>
</dbReference>
<dbReference type="Proteomes" id="UP000276888">
    <property type="component" value="Chromosome"/>
</dbReference>
<evidence type="ECO:0000256" key="5">
    <source>
        <dbReference type="ARBA" id="ARBA00022989"/>
    </source>
</evidence>
<comment type="subcellular location">
    <subcellularLocation>
        <location evidence="1 7">Cell membrane</location>
        <topology evidence="1 7">Multi-pass membrane protein</topology>
    </subcellularLocation>
</comment>
<evidence type="ECO:0000259" key="8">
    <source>
        <dbReference type="PROSITE" id="PS50928"/>
    </source>
</evidence>
<evidence type="ECO:0000256" key="3">
    <source>
        <dbReference type="ARBA" id="ARBA00022475"/>
    </source>
</evidence>
<feature type="transmembrane region" description="Helical" evidence="7">
    <location>
        <begin position="31"/>
        <end position="52"/>
    </location>
</feature>
<dbReference type="InterPro" id="IPR000515">
    <property type="entry name" value="MetI-like"/>
</dbReference>
<proteinExistence type="inferred from homology"/>
<evidence type="ECO:0000313" key="10">
    <source>
        <dbReference type="Proteomes" id="UP000276888"/>
    </source>
</evidence>
<keyword evidence="4 7" id="KW-0812">Transmembrane</keyword>
<dbReference type="RefSeq" id="WP_127094504.1">
    <property type="nucleotide sequence ID" value="NZ_CP031423.1"/>
</dbReference>
<dbReference type="Gene3D" id="1.10.3720.10">
    <property type="entry name" value="MetI-like"/>
    <property type="match status" value="1"/>
</dbReference>
<dbReference type="PROSITE" id="PS50928">
    <property type="entry name" value="ABC_TM1"/>
    <property type="match status" value="1"/>
</dbReference>
<protein>
    <submittedName>
        <fullName evidence="9">Glutathione transport system permease protein GsiD</fullName>
    </submittedName>
</protein>
<feature type="transmembrane region" description="Helical" evidence="7">
    <location>
        <begin position="210"/>
        <end position="236"/>
    </location>
</feature>
<keyword evidence="3" id="KW-1003">Cell membrane</keyword>
<evidence type="ECO:0000256" key="7">
    <source>
        <dbReference type="RuleBase" id="RU363032"/>
    </source>
</evidence>
<feature type="transmembrane region" description="Helical" evidence="7">
    <location>
        <begin position="256"/>
        <end position="278"/>
    </location>
</feature>
<evidence type="ECO:0000256" key="2">
    <source>
        <dbReference type="ARBA" id="ARBA00022448"/>
    </source>
</evidence>
<dbReference type="PANTHER" id="PTHR43386:SF1">
    <property type="entry name" value="D,D-DIPEPTIDE TRANSPORT SYSTEM PERMEASE PROTEIN DDPC-RELATED"/>
    <property type="match status" value="1"/>
</dbReference>
<sequence length="288" mass="30838">MTATAALTERTGPRRYPSLSRYASALRSPKGIIGITIIVVLGSAALLAPVIFPAGPDVQSRDALLGISAQHVFGTDEYGRDLLTRNLYGLRIDLFIILTAVPLSMILGTLLGLTGAISERFGSIVQRCLDVIVGFPGLILGICIVVILGPGWFPIFLTILITGLPSAGRLSRAVLLRERDREHVLAARVLGVPRWKILLRHILPFTVESALVNAAVWMVIGVYIGAGLSIVGLGVQPPTPSLGVLINGGMRYIYQAPTYVLFPALILVLIAIAFGFIADALNERTAKR</sequence>
<keyword evidence="10" id="KW-1185">Reference proteome</keyword>
<feature type="domain" description="ABC transmembrane type-1" evidence="8">
    <location>
        <begin position="90"/>
        <end position="278"/>
    </location>
</feature>
<comment type="similarity">
    <text evidence="7">Belongs to the binding-protein-dependent transport system permease family.</text>
</comment>
<organism evidence="9 10">
    <name type="scientific">Microbacterium lemovicicum</name>
    <dbReference type="NCBI Taxonomy" id="1072463"/>
    <lineage>
        <taxon>Bacteria</taxon>
        <taxon>Bacillati</taxon>
        <taxon>Actinomycetota</taxon>
        <taxon>Actinomycetes</taxon>
        <taxon>Micrococcales</taxon>
        <taxon>Microbacteriaceae</taxon>
        <taxon>Microbacterium</taxon>
    </lineage>
</organism>
<dbReference type="CDD" id="cd06261">
    <property type="entry name" value="TM_PBP2"/>
    <property type="match status" value="1"/>
</dbReference>
<dbReference type="Pfam" id="PF00528">
    <property type="entry name" value="BPD_transp_1"/>
    <property type="match status" value="1"/>
</dbReference>
<feature type="transmembrane region" description="Helical" evidence="7">
    <location>
        <begin position="155"/>
        <end position="175"/>
    </location>
</feature>